<feature type="domain" description="Phage tail protein C-terminal" evidence="2">
    <location>
        <begin position="458"/>
        <end position="592"/>
    </location>
</feature>
<proteinExistence type="predicted"/>
<keyword evidence="4" id="KW-1185">Reference proteome</keyword>
<reference evidence="3 4" key="1">
    <citation type="journal article" date="2019" name="bioRxiv">
        <title>Bacteria contribute to plant secondary compound degradation in a generalist herbivore system.</title>
        <authorList>
            <person name="Francoeur C.B."/>
            <person name="Khadempour L."/>
            <person name="Moreira-Soto R.D."/>
            <person name="Gotting K."/>
            <person name="Book A.J."/>
            <person name="Pinto-Tomas A.A."/>
            <person name="Keefover-Ring K."/>
            <person name="Currie C.R."/>
        </authorList>
    </citation>
    <scope>NUCLEOTIDE SEQUENCE [LARGE SCALE GENOMIC DNA]</scope>
    <source>
        <strain evidence="3">Acro-835</strain>
    </source>
</reference>
<evidence type="ECO:0000313" key="3">
    <source>
        <dbReference type="EMBL" id="NIF20566.1"/>
    </source>
</evidence>
<evidence type="ECO:0000256" key="1">
    <source>
        <dbReference type="SAM" id="MobiDB-lite"/>
    </source>
</evidence>
<evidence type="ECO:0000313" key="4">
    <source>
        <dbReference type="Proteomes" id="UP001515683"/>
    </source>
</evidence>
<gene>
    <name evidence="3" type="ORF">F3J40_02895</name>
</gene>
<dbReference type="EMBL" id="VWXF01000001">
    <property type="protein sequence ID" value="NIF20566.1"/>
    <property type="molecule type" value="Genomic_DNA"/>
</dbReference>
<name>A0ABX0R578_9GAMM</name>
<accession>A0ABX0R578</accession>
<dbReference type="CDD" id="cd19958">
    <property type="entry name" value="pyocin_knob"/>
    <property type="match status" value="2"/>
</dbReference>
<feature type="region of interest" description="Disordered" evidence="1">
    <location>
        <begin position="633"/>
        <end position="669"/>
    </location>
</feature>
<dbReference type="InterPro" id="IPR058008">
    <property type="entry name" value="Gp26_C"/>
</dbReference>
<dbReference type="RefSeq" id="WP_167012516.1">
    <property type="nucleotide sequence ID" value="NZ_VWXF01000001.1"/>
</dbReference>
<comment type="caution">
    <text evidence="3">The sequence shown here is derived from an EMBL/GenBank/DDBJ whole genome shotgun (WGS) entry which is preliminary data.</text>
</comment>
<protein>
    <recommendedName>
        <fullName evidence="2">Phage tail protein C-terminal domain-containing protein</fullName>
    </recommendedName>
</protein>
<dbReference type="Proteomes" id="UP001515683">
    <property type="component" value="Unassembled WGS sequence"/>
</dbReference>
<feature type="compositionally biased region" description="Low complexity" evidence="1">
    <location>
        <begin position="633"/>
        <end position="644"/>
    </location>
</feature>
<feature type="compositionally biased region" description="Polar residues" evidence="1">
    <location>
        <begin position="645"/>
        <end position="661"/>
    </location>
</feature>
<evidence type="ECO:0000259" key="2">
    <source>
        <dbReference type="Pfam" id="PF25670"/>
    </source>
</evidence>
<sequence>MAWYNTGTIAVSGTTVTGTGTNWLDNKFAIGPGQALLIPGSGTVKMYEIKSVDSATKITLMTSPGTLAAGQAYSIMSFYTDSVPDFARRLAAQLSYYQTQMDGWQQIMTGSGSITLTAPDGTNVTISSFAKLTSDMAALSGAILQRGTTGSEVTDVNMMSQQAGYSGIWNFSSAAQYNLLNLPEPVSGVLEVFIGGAFSCAQRYTTRYGNIYTRTLSANWSATTPSWSEWIPAGAGTVYTQVISGSANDINLPGRYFLSDAVTDLPITSSGVLEVKRRSIGSKTSFIQEYHTDTASAATGNRKFIRLCSGGTFVAWVELLSTKTTVPIANGGTGGTTQATARTGLGLGNAATLNVNPSGADPVAGAPIVAGSQVNSNNTIAALTFASNITPPMANVTNGTNAPGFRVSNGANSSASAAMVFIRDGAYATLFGIDADNQLKIGGWSNGANSYVIWSQKNTTVDGNGFIKKASPIVRVTSNVSKMPAGFTEGNFTQTDYAAVNDEAEGVTVECVDVGLYHIAGTAGLYPDGWTLEIPQDENGNRLCYASLSYQEGVVILNVAKRKFDVDSAMIVAGDPVDVPDGRWIDVRVAMPGDSVFNQKAAQATVELREYLAAQQKAQEEAEQAAIAAAEAEALAEAQAAAEQTSQQSDELPSEPASTDTDLNDQPEI</sequence>
<organism evidence="3 4">
    <name type="scientific">Candidatus Pantoea multigeneris</name>
    <dbReference type="NCBI Taxonomy" id="2608357"/>
    <lineage>
        <taxon>Bacteria</taxon>
        <taxon>Pseudomonadati</taxon>
        <taxon>Pseudomonadota</taxon>
        <taxon>Gammaproteobacteria</taxon>
        <taxon>Enterobacterales</taxon>
        <taxon>Erwiniaceae</taxon>
        <taxon>Pantoea</taxon>
    </lineage>
</organism>
<dbReference type="Pfam" id="PF25670">
    <property type="entry name" value="Phage_tail_C_2"/>
    <property type="match status" value="1"/>
</dbReference>